<feature type="transmembrane region" description="Helical" evidence="2">
    <location>
        <begin position="91"/>
        <end position="111"/>
    </location>
</feature>
<keyword evidence="2" id="KW-0472">Membrane</keyword>
<evidence type="ECO:0000313" key="4">
    <source>
        <dbReference type="Proteomes" id="UP000465361"/>
    </source>
</evidence>
<dbReference type="RefSeq" id="WP_163754637.1">
    <property type="nucleotide sequence ID" value="NZ_BLKW01000002.1"/>
</dbReference>
<comment type="caution">
    <text evidence="3">The sequence shown here is derived from an EMBL/GenBank/DDBJ whole genome shotgun (WGS) entry which is preliminary data.</text>
</comment>
<dbReference type="EMBL" id="BLKW01000002">
    <property type="protein sequence ID" value="GFG73475.1"/>
    <property type="molecule type" value="Genomic_DNA"/>
</dbReference>
<feature type="compositionally biased region" description="Low complexity" evidence="1">
    <location>
        <begin position="19"/>
        <end position="47"/>
    </location>
</feature>
<feature type="compositionally biased region" description="Pro residues" evidence="1">
    <location>
        <begin position="48"/>
        <end position="65"/>
    </location>
</feature>
<evidence type="ECO:0000256" key="2">
    <source>
        <dbReference type="SAM" id="Phobius"/>
    </source>
</evidence>
<dbReference type="AlphaFoldDB" id="A0A7I9XU66"/>
<accession>A0A7I9XU66</accession>
<evidence type="ECO:0000256" key="1">
    <source>
        <dbReference type="SAM" id="MobiDB-lite"/>
    </source>
</evidence>
<dbReference type="Proteomes" id="UP000465361">
    <property type="component" value="Unassembled WGS sequence"/>
</dbReference>
<keyword evidence="2" id="KW-0812">Transmembrane</keyword>
<name>A0A7I9XU66_9MYCO</name>
<evidence type="ECO:0008006" key="5">
    <source>
        <dbReference type="Google" id="ProtNLM"/>
    </source>
</evidence>
<keyword evidence="2" id="KW-1133">Transmembrane helix</keyword>
<reference evidence="3 4" key="1">
    <citation type="journal article" date="2019" name="Emerg. Microbes Infect.">
        <title>Comprehensive subspecies identification of 175 nontuberculous mycobacteria species based on 7547 genomic profiles.</title>
        <authorList>
            <person name="Matsumoto Y."/>
            <person name="Kinjo T."/>
            <person name="Motooka D."/>
            <person name="Nabeya D."/>
            <person name="Jung N."/>
            <person name="Uechi K."/>
            <person name="Horii T."/>
            <person name="Iida T."/>
            <person name="Fujita J."/>
            <person name="Nakamura S."/>
        </authorList>
    </citation>
    <scope>NUCLEOTIDE SEQUENCE [LARGE SCALE GENOMIC DNA]</scope>
    <source>
        <strain evidence="3 4">JCM 17322</strain>
    </source>
</reference>
<organism evidence="3 4">
    <name type="scientific">Mycobacterium botniense</name>
    <dbReference type="NCBI Taxonomy" id="84962"/>
    <lineage>
        <taxon>Bacteria</taxon>
        <taxon>Bacillati</taxon>
        <taxon>Actinomycetota</taxon>
        <taxon>Actinomycetes</taxon>
        <taxon>Mycobacteriales</taxon>
        <taxon>Mycobacteriaceae</taxon>
        <taxon>Mycobacterium</taxon>
    </lineage>
</organism>
<sequence>MSNWPDPRRGHGGPGVGPHQGPYVGPEAFSQPTPYQQPYQQPPYQQQPQPPYQQPPLPPVPPAAPWPAGGFPGPPGAAPPFLPRRRRRTPWILGIVAAVVVTVVVGVVVLVSTSGGNRKGTGGDAVKGYLEALARGDAKAALSYSNDQPASTELLTDEILKKQIAQWPITNIKILNEDSRFGAGEVHVVANFGNQISDTTLRVKRTDRGWKLEQAAIKVDLSNQNTENKALKTVTFFGKPVAQSGIYLFPGWDDVGTSNSNLSVTAKPLLLDRLSSYGAGLYGSDFTFELSDTGNQAVMSAVEDDLDQCTKSNVVDPPNCPVRVEDPSIVDGTVRWGKPDLSDLKISYFDPYRLTASVMGSARYPISANDRAGGTTTGTATAFVSATADVSKSPPEINWR</sequence>
<evidence type="ECO:0000313" key="3">
    <source>
        <dbReference type="EMBL" id="GFG73475.1"/>
    </source>
</evidence>
<protein>
    <recommendedName>
        <fullName evidence="5">DUF4878 domain-containing protein</fullName>
    </recommendedName>
</protein>
<gene>
    <name evidence="3" type="ORF">MBOT_08400</name>
</gene>
<keyword evidence="4" id="KW-1185">Reference proteome</keyword>
<dbReference type="SUPFAM" id="SSF81995">
    <property type="entry name" value="beta-sandwich domain of Sec23/24"/>
    <property type="match status" value="1"/>
</dbReference>
<proteinExistence type="predicted"/>
<feature type="region of interest" description="Disordered" evidence="1">
    <location>
        <begin position="1"/>
        <end position="82"/>
    </location>
</feature>
<feature type="compositionally biased region" description="Pro residues" evidence="1">
    <location>
        <begin position="72"/>
        <end position="82"/>
    </location>
</feature>